<name>A0A0N0DEI3_FUSLA</name>
<dbReference type="OrthoDB" id="414133at2759"/>
<organism evidence="1 2">
    <name type="scientific">Fusarium langsethiae</name>
    <dbReference type="NCBI Taxonomy" id="179993"/>
    <lineage>
        <taxon>Eukaryota</taxon>
        <taxon>Fungi</taxon>
        <taxon>Dikarya</taxon>
        <taxon>Ascomycota</taxon>
        <taxon>Pezizomycotina</taxon>
        <taxon>Sordariomycetes</taxon>
        <taxon>Hypocreomycetidae</taxon>
        <taxon>Hypocreales</taxon>
        <taxon>Nectriaceae</taxon>
        <taxon>Fusarium</taxon>
    </lineage>
</organism>
<comment type="caution">
    <text evidence="1">The sequence shown here is derived from an EMBL/GenBank/DDBJ whole genome shotgun (WGS) entry which is preliminary data.</text>
</comment>
<keyword evidence="2" id="KW-1185">Reference proteome</keyword>
<dbReference type="GO" id="GO:0032259">
    <property type="term" value="P:methylation"/>
    <property type="evidence" value="ECO:0007669"/>
    <property type="project" value="UniProtKB-KW"/>
</dbReference>
<dbReference type="AlphaFoldDB" id="A0A0N0DEI3"/>
<dbReference type="EMBL" id="JXCE01000105">
    <property type="protein sequence ID" value="KPA41184.1"/>
    <property type="molecule type" value="Genomic_DNA"/>
</dbReference>
<sequence>MVVTHIDLEQREETEEVIFLTERPTGSPERRRRLSSCTLDGVETVEVVDYEEIIDLTADLIGLPLSRQGELHLEKIQLLSATVQRESFIRVRKFLFGKYNVKFVLVKAVIRCLSTNKIKIRGIPFIRASEGYSKPHDIVSNEVCMLVYQDEATRQEFVDVELPDILQLQHLITTNAEFPKFNPHYPEERSRPNNWYTHLICR</sequence>
<reference evidence="1 2" key="1">
    <citation type="submission" date="2015-04" db="EMBL/GenBank/DDBJ databases">
        <title>The draft genome sequence of Fusarium langsethiae, a T-2/HT-2 mycotoxin producer.</title>
        <authorList>
            <person name="Lysoe E."/>
            <person name="Divon H.H."/>
            <person name="Terzi V."/>
            <person name="Orru L."/>
            <person name="Lamontanara A."/>
            <person name="Kolseth A.-K."/>
            <person name="Frandsen R.J."/>
            <person name="Nielsen K."/>
            <person name="Thrane U."/>
        </authorList>
    </citation>
    <scope>NUCLEOTIDE SEQUENCE [LARGE SCALE GENOMIC DNA]</scope>
    <source>
        <strain evidence="1 2">Fl201059</strain>
    </source>
</reference>
<proteinExistence type="predicted"/>
<accession>A0A0N0DEI3</accession>
<keyword evidence="1" id="KW-0808">Transferase</keyword>
<evidence type="ECO:0000313" key="1">
    <source>
        <dbReference type="EMBL" id="KPA41184.1"/>
    </source>
</evidence>
<gene>
    <name evidence="1" type="ORF">FLAG1_05924</name>
</gene>
<dbReference type="Proteomes" id="UP000037904">
    <property type="component" value="Unassembled WGS sequence"/>
</dbReference>
<keyword evidence="1" id="KW-0489">Methyltransferase</keyword>
<dbReference type="GO" id="GO:0008168">
    <property type="term" value="F:methyltransferase activity"/>
    <property type="evidence" value="ECO:0007669"/>
    <property type="project" value="UniProtKB-KW"/>
</dbReference>
<protein>
    <submittedName>
        <fullName evidence="1">Dna (Cytosine-5-)-methyltransferase</fullName>
    </submittedName>
</protein>
<evidence type="ECO:0000313" key="2">
    <source>
        <dbReference type="Proteomes" id="UP000037904"/>
    </source>
</evidence>